<name>A0A5D0ML59_FLESI</name>
<gene>
    <name evidence="10" type="ORF">FXF49_10405</name>
</gene>
<evidence type="ECO:0000256" key="7">
    <source>
        <dbReference type="ARBA" id="ARBA00023136"/>
    </source>
</evidence>
<dbReference type="GO" id="GO:0005886">
    <property type="term" value="C:plasma membrane"/>
    <property type="evidence" value="ECO:0007669"/>
    <property type="project" value="UniProtKB-SubCell"/>
</dbReference>
<comment type="similarity">
    <text evidence="3">Belongs to the major facilitator superfamily. TCR/Tet family.</text>
</comment>
<proteinExistence type="inferred from homology"/>
<evidence type="ECO:0000256" key="3">
    <source>
        <dbReference type="ARBA" id="ARBA00007520"/>
    </source>
</evidence>
<evidence type="ECO:0000256" key="5">
    <source>
        <dbReference type="ARBA" id="ARBA00022692"/>
    </source>
</evidence>
<feature type="transmembrane region" description="Helical" evidence="8">
    <location>
        <begin position="47"/>
        <end position="68"/>
    </location>
</feature>
<dbReference type="PANTHER" id="PTHR43124:SF3">
    <property type="entry name" value="CHLORAMPHENICOL EFFLUX PUMP RV0191"/>
    <property type="match status" value="1"/>
</dbReference>
<evidence type="ECO:0000256" key="1">
    <source>
        <dbReference type="ARBA" id="ARBA00003279"/>
    </source>
</evidence>
<keyword evidence="6 8" id="KW-1133">Transmembrane helix</keyword>
<evidence type="ECO:0000256" key="8">
    <source>
        <dbReference type="SAM" id="Phobius"/>
    </source>
</evidence>
<keyword evidence="7 8" id="KW-0472">Membrane</keyword>
<dbReference type="CDD" id="cd17474">
    <property type="entry name" value="MFS_YfmO_like"/>
    <property type="match status" value="1"/>
</dbReference>
<evidence type="ECO:0000313" key="10">
    <source>
        <dbReference type="EMBL" id="TYB32655.1"/>
    </source>
</evidence>
<feature type="transmembrane region" description="Helical" evidence="8">
    <location>
        <begin position="213"/>
        <end position="231"/>
    </location>
</feature>
<feature type="domain" description="Major facilitator superfamily (MFS) profile" evidence="9">
    <location>
        <begin position="8"/>
        <end position="317"/>
    </location>
</feature>
<dbReference type="InterPro" id="IPR036259">
    <property type="entry name" value="MFS_trans_sf"/>
</dbReference>
<sequence>MKSAPKRPVYLDTNLQLIFGITLSAVMGVSSITPAFPAIARELDIPVHSVGLLITVFTLPGIFLAPVLGVLADRWGRKRILIPALMLFGIAGGACGFVRDFNFLLVFRCLQGVGAASLGSLNVTIIGDLYSGNELAEAMGYNATVLNIGTASYPAIGGILATLGWFYPFFLPLIAVPMGFLVLFSLKNPEPKNKQGFKVYLGNAYKGIKSRQILILFLTSIVTFIILYGPYLTYLPILLSHSFQASSFTIGIIMSIMSLTTAVSSSQLGRLSKRFSHKTLLRAAFIFYAVALIIIPFIHSLWLLIFPIIIFGMGHGM</sequence>
<reference evidence="10 11" key="1">
    <citation type="submission" date="2019-08" db="EMBL/GenBank/DDBJ databases">
        <title>Genomic characterization of a novel candidate phylum (ARYD3) from a high temperature, high salinity tertiary oil reservoir in north central Oklahoma, USA.</title>
        <authorList>
            <person name="Youssef N.H."/>
            <person name="Yadav A."/>
            <person name="Elshahed M.S."/>
        </authorList>
    </citation>
    <scope>NUCLEOTIDE SEQUENCE [LARGE SCALE GENOMIC DNA]</scope>
    <source>
        <strain evidence="10">ARYD1</strain>
    </source>
</reference>
<evidence type="ECO:0000313" key="11">
    <source>
        <dbReference type="Proteomes" id="UP000323337"/>
    </source>
</evidence>
<dbReference type="RefSeq" id="WP_303701829.1">
    <property type="nucleotide sequence ID" value="NZ_VSIV01000298.1"/>
</dbReference>
<dbReference type="InterPro" id="IPR005829">
    <property type="entry name" value="Sugar_transporter_CS"/>
</dbReference>
<dbReference type="GO" id="GO:0022857">
    <property type="term" value="F:transmembrane transporter activity"/>
    <property type="evidence" value="ECO:0007669"/>
    <property type="project" value="InterPro"/>
</dbReference>
<comment type="function">
    <text evidence="1">Resistance to tetracycline by an active tetracycline efflux. This is an energy-dependent process that decreases the accumulation of the antibiotic in whole cells. This protein functions as a metal-tetracycline/H(+) antiporter.</text>
</comment>
<dbReference type="PROSITE" id="PS00216">
    <property type="entry name" value="SUGAR_TRANSPORT_1"/>
    <property type="match status" value="1"/>
</dbReference>
<evidence type="ECO:0000259" key="9">
    <source>
        <dbReference type="PROSITE" id="PS50850"/>
    </source>
</evidence>
<evidence type="ECO:0000256" key="6">
    <source>
        <dbReference type="ARBA" id="ARBA00022989"/>
    </source>
</evidence>
<organism evidence="10 11">
    <name type="scientific">Flexistipes sinusarabici</name>
    <dbReference type="NCBI Taxonomy" id="2352"/>
    <lineage>
        <taxon>Bacteria</taxon>
        <taxon>Pseudomonadati</taxon>
        <taxon>Deferribacterota</taxon>
        <taxon>Deferribacteres</taxon>
        <taxon>Deferribacterales</taxon>
        <taxon>Flexistipitaceae</taxon>
        <taxon>Flexistipes</taxon>
    </lineage>
</organism>
<feature type="transmembrane region" description="Helical" evidence="8">
    <location>
        <begin position="166"/>
        <end position="186"/>
    </location>
</feature>
<dbReference type="InterPro" id="IPR020846">
    <property type="entry name" value="MFS_dom"/>
</dbReference>
<feature type="transmembrane region" description="Helical" evidence="8">
    <location>
        <begin position="243"/>
        <end position="264"/>
    </location>
</feature>
<comment type="caution">
    <text evidence="10">The sequence shown here is derived from an EMBL/GenBank/DDBJ whole genome shotgun (WGS) entry which is preliminary data.</text>
</comment>
<dbReference type="PROSITE" id="PS50850">
    <property type="entry name" value="MFS"/>
    <property type="match status" value="1"/>
</dbReference>
<protein>
    <submittedName>
        <fullName evidence="10">MFS transporter</fullName>
    </submittedName>
</protein>
<keyword evidence="5 8" id="KW-0812">Transmembrane</keyword>
<dbReference type="InterPro" id="IPR011701">
    <property type="entry name" value="MFS"/>
</dbReference>
<evidence type="ECO:0000256" key="4">
    <source>
        <dbReference type="ARBA" id="ARBA00022475"/>
    </source>
</evidence>
<dbReference type="EMBL" id="VSIV01000298">
    <property type="protein sequence ID" value="TYB32655.1"/>
    <property type="molecule type" value="Genomic_DNA"/>
</dbReference>
<dbReference type="InterPro" id="IPR050189">
    <property type="entry name" value="MFS_Efflux_Transporters"/>
</dbReference>
<dbReference type="Pfam" id="PF07690">
    <property type="entry name" value="MFS_1"/>
    <property type="match status" value="1"/>
</dbReference>
<keyword evidence="4" id="KW-1003">Cell membrane</keyword>
<dbReference type="InterPro" id="IPR001958">
    <property type="entry name" value="Tet-R_TetA/multi-R_MdtG-like"/>
</dbReference>
<dbReference type="SUPFAM" id="SSF103473">
    <property type="entry name" value="MFS general substrate transporter"/>
    <property type="match status" value="1"/>
</dbReference>
<dbReference type="AlphaFoldDB" id="A0A5D0ML59"/>
<accession>A0A5D0ML59</accession>
<dbReference type="PRINTS" id="PR01035">
    <property type="entry name" value="TCRTETA"/>
</dbReference>
<feature type="transmembrane region" description="Helical" evidence="8">
    <location>
        <begin position="139"/>
        <end position="160"/>
    </location>
</feature>
<dbReference type="PANTHER" id="PTHR43124">
    <property type="entry name" value="PURINE EFFLUX PUMP PBUE"/>
    <property type="match status" value="1"/>
</dbReference>
<evidence type="ECO:0000256" key="2">
    <source>
        <dbReference type="ARBA" id="ARBA00004651"/>
    </source>
</evidence>
<feature type="transmembrane region" description="Helical" evidence="8">
    <location>
        <begin position="285"/>
        <end position="311"/>
    </location>
</feature>
<dbReference type="Gene3D" id="1.20.1250.20">
    <property type="entry name" value="MFS general substrate transporter like domains"/>
    <property type="match status" value="1"/>
</dbReference>
<feature type="transmembrane region" description="Helical" evidence="8">
    <location>
        <begin position="105"/>
        <end position="127"/>
    </location>
</feature>
<comment type="subcellular location">
    <subcellularLocation>
        <location evidence="2">Cell membrane</location>
        <topology evidence="2">Multi-pass membrane protein</topology>
    </subcellularLocation>
</comment>
<feature type="transmembrane region" description="Helical" evidence="8">
    <location>
        <begin position="80"/>
        <end position="99"/>
    </location>
</feature>
<dbReference type="Proteomes" id="UP000323337">
    <property type="component" value="Unassembled WGS sequence"/>
</dbReference>
<feature type="non-terminal residue" evidence="10">
    <location>
        <position position="317"/>
    </location>
</feature>